<feature type="region of interest" description="Disordered" evidence="1">
    <location>
        <begin position="55"/>
        <end position="76"/>
    </location>
</feature>
<evidence type="ECO:0000256" key="1">
    <source>
        <dbReference type="SAM" id="MobiDB-lite"/>
    </source>
</evidence>
<keyword evidence="3" id="KW-1185">Reference proteome</keyword>
<dbReference type="RefSeq" id="WP_183275306.1">
    <property type="nucleotide sequence ID" value="NZ_JACHXV010000009.1"/>
</dbReference>
<dbReference type="EMBL" id="JACHXV010000009">
    <property type="protein sequence ID" value="MBB3174577.1"/>
    <property type="molecule type" value="Genomic_DNA"/>
</dbReference>
<comment type="caution">
    <text evidence="2">The sequence shown here is derived from an EMBL/GenBank/DDBJ whole genome shotgun (WGS) entry which is preliminary data.</text>
</comment>
<protein>
    <submittedName>
        <fullName evidence="2">Uncharacterized protein</fullName>
    </submittedName>
</protein>
<dbReference type="Proteomes" id="UP000557688">
    <property type="component" value="Unassembled WGS sequence"/>
</dbReference>
<sequence>MSGFKGFKYTDRQSAAAAAREAMLAKFKARPAADDPEVLRIAAERRAVAEARELREAERKRQRAEETARREAEELARMQAEEEARIAAEIERVRAEKAARDAAWEAARAAARRRG</sequence>
<dbReference type="InterPro" id="IPR045510">
    <property type="entry name" value="DUF6481"/>
</dbReference>
<organism evidence="2 3">
    <name type="scientific">Endobacter medicaginis</name>
    <dbReference type="NCBI Taxonomy" id="1181271"/>
    <lineage>
        <taxon>Bacteria</taxon>
        <taxon>Pseudomonadati</taxon>
        <taxon>Pseudomonadota</taxon>
        <taxon>Alphaproteobacteria</taxon>
        <taxon>Acetobacterales</taxon>
        <taxon>Acetobacteraceae</taxon>
        <taxon>Endobacter</taxon>
    </lineage>
</organism>
<dbReference type="AlphaFoldDB" id="A0A839UXP0"/>
<evidence type="ECO:0000313" key="2">
    <source>
        <dbReference type="EMBL" id="MBB3174577.1"/>
    </source>
</evidence>
<accession>A0A839UXP0</accession>
<gene>
    <name evidence="2" type="ORF">FHR90_002422</name>
</gene>
<reference evidence="2 3" key="1">
    <citation type="submission" date="2020-08" db="EMBL/GenBank/DDBJ databases">
        <title>Genomic Encyclopedia of Type Strains, Phase III (KMG-III): the genomes of soil and plant-associated and newly described type strains.</title>
        <authorList>
            <person name="Whitman W."/>
        </authorList>
    </citation>
    <scope>NUCLEOTIDE SEQUENCE [LARGE SCALE GENOMIC DNA]</scope>
    <source>
        <strain evidence="2 3">CECT 8088</strain>
    </source>
</reference>
<evidence type="ECO:0000313" key="3">
    <source>
        <dbReference type="Proteomes" id="UP000557688"/>
    </source>
</evidence>
<dbReference type="Pfam" id="PF20089">
    <property type="entry name" value="DUF6481"/>
    <property type="match status" value="1"/>
</dbReference>
<proteinExistence type="predicted"/>
<name>A0A839UXP0_9PROT</name>